<dbReference type="AlphaFoldDB" id="A0A2M8WJT1"/>
<accession>A0A2M8WJT1</accession>
<protein>
    <submittedName>
        <fullName evidence="1">Putative Zn-binding protein involved in type VI secretion</fullName>
    </submittedName>
</protein>
<evidence type="ECO:0000313" key="1">
    <source>
        <dbReference type="EMBL" id="PJI91182.1"/>
    </source>
</evidence>
<dbReference type="OrthoDB" id="197187at2"/>
<evidence type="ECO:0000313" key="2">
    <source>
        <dbReference type="Proteomes" id="UP000228531"/>
    </source>
</evidence>
<dbReference type="RefSeq" id="WP_100366132.1">
    <property type="nucleotide sequence ID" value="NZ_PGTY01000001.1"/>
</dbReference>
<name>A0A2M8WJT1_9RHOB</name>
<dbReference type="Pfam" id="PF05488">
    <property type="entry name" value="PAAR_motif"/>
    <property type="match status" value="1"/>
</dbReference>
<dbReference type="CDD" id="cd14743">
    <property type="entry name" value="PAAR_CT_1"/>
    <property type="match status" value="1"/>
</dbReference>
<sequence length="84" mass="8231">MKPIARIGDTHICPAHGPNPIVSTTSSSTCTGRAIAVVGDKTACGAVITTGTPLFKINGKPAAHIGSLTNHGGTIASGAPSLKG</sequence>
<dbReference type="EMBL" id="PGTY01000001">
    <property type="protein sequence ID" value="PJI91182.1"/>
    <property type="molecule type" value="Genomic_DNA"/>
</dbReference>
<dbReference type="Proteomes" id="UP000228531">
    <property type="component" value="Unassembled WGS sequence"/>
</dbReference>
<proteinExistence type="predicted"/>
<gene>
    <name evidence="1" type="ORF">BC777_0003</name>
</gene>
<dbReference type="Gene3D" id="2.60.200.60">
    <property type="match status" value="2"/>
</dbReference>
<reference evidence="1 2" key="1">
    <citation type="submission" date="2017-11" db="EMBL/GenBank/DDBJ databases">
        <title>Genomic Encyclopedia of Archaeal and Bacterial Type Strains, Phase II (KMG-II): From Individual Species to Whole Genera.</title>
        <authorList>
            <person name="Goeker M."/>
        </authorList>
    </citation>
    <scope>NUCLEOTIDE SEQUENCE [LARGE SCALE GENOMIC DNA]</scope>
    <source>
        <strain evidence="1 2">DSM 29128</strain>
    </source>
</reference>
<organism evidence="1 2">
    <name type="scientific">Yoonia maricola</name>
    <dbReference type="NCBI Taxonomy" id="420999"/>
    <lineage>
        <taxon>Bacteria</taxon>
        <taxon>Pseudomonadati</taxon>
        <taxon>Pseudomonadota</taxon>
        <taxon>Alphaproteobacteria</taxon>
        <taxon>Rhodobacterales</taxon>
        <taxon>Paracoccaceae</taxon>
        <taxon>Yoonia</taxon>
    </lineage>
</organism>
<dbReference type="InterPro" id="IPR008727">
    <property type="entry name" value="PAAR_motif"/>
</dbReference>
<keyword evidence="2" id="KW-1185">Reference proteome</keyword>
<comment type="caution">
    <text evidence="1">The sequence shown here is derived from an EMBL/GenBank/DDBJ whole genome shotgun (WGS) entry which is preliminary data.</text>
</comment>